<proteinExistence type="predicted"/>
<reference evidence="2" key="1">
    <citation type="submission" date="2021-01" db="EMBL/GenBank/DDBJ databases">
        <authorList>
            <person name="Corre E."/>
            <person name="Pelletier E."/>
            <person name="Niang G."/>
            <person name="Scheremetjew M."/>
            <person name="Finn R."/>
            <person name="Kale V."/>
            <person name="Holt S."/>
            <person name="Cochrane G."/>
            <person name="Meng A."/>
            <person name="Brown T."/>
            <person name="Cohen L."/>
        </authorList>
    </citation>
    <scope>NUCLEOTIDE SEQUENCE</scope>
    <source>
        <strain evidence="2">FSP1.4</strain>
    </source>
</reference>
<dbReference type="AlphaFoldDB" id="A0A7S3N5Z3"/>
<evidence type="ECO:0000313" key="2">
    <source>
        <dbReference type="EMBL" id="CAE0343656.1"/>
    </source>
</evidence>
<evidence type="ECO:0000256" key="1">
    <source>
        <dbReference type="SAM" id="MobiDB-lite"/>
    </source>
</evidence>
<gene>
    <name evidence="2" type="ORF">EHAR0213_LOCUS2563</name>
</gene>
<name>A0A7S3N5Z3_9SPIT</name>
<feature type="compositionally biased region" description="Low complexity" evidence="1">
    <location>
        <begin position="163"/>
        <end position="176"/>
    </location>
</feature>
<dbReference type="EMBL" id="HBII01005722">
    <property type="protein sequence ID" value="CAE0343656.1"/>
    <property type="molecule type" value="Transcribed_RNA"/>
</dbReference>
<accession>A0A7S3N5Z3</accession>
<sequence>MEYKSPEICELKPETLRKLKKSTKLRSNTFFEAPPNFAEEDKQEKSEEYNFDDLADEPIQARTQSVVFAKANRLKPAKQAKISVDEFTTNALDNLLLDEGKQKRHHTMAPKQIVSKEAEWDPFAGKFQENDNVFDKAADASDDDDPLPNDIDDLLFEPKISLSSSQSNSMSNGHGSNKLENMGRLSDPSKGLAQFNTGMNGLAMNADNQFRPMGYGGYASSSYNRFSAPSNPGLNHFNY</sequence>
<organism evidence="2">
    <name type="scientific">Euplotes harpa</name>
    <dbReference type="NCBI Taxonomy" id="151035"/>
    <lineage>
        <taxon>Eukaryota</taxon>
        <taxon>Sar</taxon>
        <taxon>Alveolata</taxon>
        <taxon>Ciliophora</taxon>
        <taxon>Intramacronucleata</taxon>
        <taxon>Spirotrichea</taxon>
        <taxon>Hypotrichia</taxon>
        <taxon>Euplotida</taxon>
        <taxon>Euplotidae</taxon>
        <taxon>Euplotes</taxon>
    </lineage>
</organism>
<feature type="region of interest" description="Disordered" evidence="1">
    <location>
        <begin position="163"/>
        <end position="193"/>
    </location>
</feature>
<protein>
    <submittedName>
        <fullName evidence="2">Uncharacterized protein</fullName>
    </submittedName>
</protein>